<sequence length="154" mass="17048">MSFTPRTVVCASMTLDSFYYFYGMTSVNQYTMPHHAANSTKMPSILLLLLSLEKDPQGGPTSKHSVQCPGRYWSPQACATRRAMPNIAGGLSSSYIKLRLLYAPIIVCPNYSSLIFVYFSLVVGIAMCLVKAHINWSPHGLSKFISMGFLILIV</sequence>
<dbReference type="Proteomes" id="UP000800200">
    <property type="component" value="Unassembled WGS sequence"/>
</dbReference>
<evidence type="ECO:0000313" key="2">
    <source>
        <dbReference type="EMBL" id="KAF2190836.1"/>
    </source>
</evidence>
<reference evidence="2" key="1">
    <citation type="journal article" date="2020" name="Stud. Mycol.">
        <title>101 Dothideomycetes genomes: a test case for predicting lifestyles and emergence of pathogens.</title>
        <authorList>
            <person name="Haridas S."/>
            <person name="Albert R."/>
            <person name="Binder M."/>
            <person name="Bloem J."/>
            <person name="Labutti K."/>
            <person name="Salamov A."/>
            <person name="Andreopoulos B."/>
            <person name="Baker S."/>
            <person name="Barry K."/>
            <person name="Bills G."/>
            <person name="Bluhm B."/>
            <person name="Cannon C."/>
            <person name="Castanera R."/>
            <person name="Culley D."/>
            <person name="Daum C."/>
            <person name="Ezra D."/>
            <person name="Gonzalez J."/>
            <person name="Henrissat B."/>
            <person name="Kuo A."/>
            <person name="Liang C."/>
            <person name="Lipzen A."/>
            <person name="Lutzoni F."/>
            <person name="Magnuson J."/>
            <person name="Mondo S."/>
            <person name="Nolan M."/>
            <person name="Ohm R."/>
            <person name="Pangilinan J."/>
            <person name="Park H.-J."/>
            <person name="Ramirez L."/>
            <person name="Alfaro M."/>
            <person name="Sun H."/>
            <person name="Tritt A."/>
            <person name="Yoshinaga Y."/>
            <person name="Zwiers L.-H."/>
            <person name="Turgeon B."/>
            <person name="Goodwin S."/>
            <person name="Spatafora J."/>
            <person name="Crous P."/>
            <person name="Grigoriev I."/>
        </authorList>
    </citation>
    <scope>NUCLEOTIDE SEQUENCE</scope>
    <source>
        <strain evidence="2">CBS 207.26</strain>
    </source>
</reference>
<name>A0A6A6ELR1_9PEZI</name>
<keyword evidence="1" id="KW-1133">Transmembrane helix</keyword>
<keyword evidence="1" id="KW-0472">Membrane</keyword>
<dbReference type="EMBL" id="ML994618">
    <property type="protein sequence ID" value="KAF2190836.1"/>
    <property type="molecule type" value="Genomic_DNA"/>
</dbReference>
<proteinExistence type="predicted"/>
<feature type="transmembrane region" description="Helical" evidence="1">
    <location>
        <begin position="111"/>
        <end position="130"/>
    </location>
</feature>
<evidence type="ECO:0000256" key="1">
    <source>
        <dbReference type="SAM" id="Phobius"/>
    </source>
</evidence>
<accession>A0A6A6ELR1</accession>
<keyword evidence="3" id="KW-1185">Reference proteome</keyword>
<keyword evidence="1" id="KW-0812">Transmembrane</keyword>
<protein>
    <submittedName>
        <fullName evidence="2">Uncharacterized protein</fullName>
    </submittedName>
</protein>
<gene>
    <name evidence="2" type="ORF">K469DRAFT_393667</name>
</gene>
<dbReference type="AlphaFoldDB" id="A0A6A6ELR1"/>
<organism evidence="2 3">
    <name type="scientific">Zopfia rhizophila CBS 207.26</name>
    <dbReference type="NCBI Taxonomy" id="1314779"/>
    <lineage>
        <taxon>Eukaryota</taxon>
        <taxon>Fungi</taxon>
        <taxon>Dikarya</taxon>
        <taxon>Ascomycota</taxon>
        <taxon>Pezizomycotina</taxon>
        <taxon>Dothideomycetes</taxon>
        <taxon>Dothideomycetes incertae sedis</taxon>
        <taxon>Zopfiaceae</taxon>
        <taxon>Zopfia</taxon>
    </lineage>
</organism>
<evidence type="ECO:0000313" key="3">
    <source>
        <dbReference type="Proteomes" id="UP000800200"/>
    </source>
</evidence>